<feature type="region of interest" description="Disordered" evidence="1">
    <location>
        <begin position="1"/>
        <end position="20"/>
    </location>
</feature>
<evidence type="ECO:0000313" key="5">
    <source>
        <dbReference type="Proteomes" id="UP000198939"/>
    </source>
</evidence>
<proteinExistence type="predicted"/>
<sequence length="49" mass="4723">MSSGEKAGSDPLKMFGQIGNRTGDGALGHKAASGGNDGCMVEAAVSALA</sequence>
<protein>
    <submittedName>
        <fullName evidence="2">Uncharacterized protein</fullName>
    </submittedName>
</protein>
<organism evidence="2 4">
    <name type="scientific">Rhizobium tibeticum</name>
    <dbReference type="NCBI Taxonomy" id="501024"/>
    <lineage>
        <taxon>Bacteria</taxon>
        <taxon>Pseudomonadati</taxon>
        <taxon>Pseudomonadota</taxon>
        <taxon>Alphaproteobacteria</taxon>
        <taxon>Hyphomicrobiales</taxon>
        <taxon>Rhizobiaceae</taxon>
        <taxon>Rhizobium/Agrobacterium group</taxon>
        <taxon>Rhizobium</taxon>
    </lineage>
</organism>
<evidence type="ECO:0000313" key="4">
    <source>
        <dbReference type="Proteomes" id="UP000183063"/>
    </source>
</evidence>
<name>A0A1H8IHN7_9HYPH</name>
<dbReference type="Proteomes" id="UP000183063">
    <property type="component" value="Unassembled WGS sequence"/>
</dbReference>
<gene>
    <name evidence="2" type="ORF">RTCCBAU85039_1917</name>
    <name evidence="3" type="ORF">SAMN05216228_1006130</name>
</gene>
<evidence type="ECO:0000256" key="1">
    <source>
        <dbReference type="SAM" id="MobiDB-lite"/>
    </source>
</evidence>
<dbReference type="AlphaFoldDB" id="A0A1H8IHN7"/>
<accession>A0A1H8IHN7</accession>
<dbReference type="EMBL" id="FNXB01000008">
    <property type="protein sequence ID" value="SEH71056.1"/>
    <property type="molecule type" value="Genomic_DNA"/>
</dbReference>
<reference evidence="3 5" key="3">
    <citation type="submission" date="2016-10" db="EMBL/GenBank/DDBJ databases">
        <authorList>
            <person name="Varghese N."/>
            <person name="Submissions S."/>
        </authorList>
    </citation>
    <scope>NUCLEOTIDE SEQUENCE [LARGE SCALE GENOMIC DNA]</scope>
    <source>
        <strain evidence="3 5">CGMCC 1.7071</strain>
    </source>
</reference>
<reference evidence="2" key="2">
    <citation type="submission" date="2016-10" db="EMBL/GenBank/DDBJ databases">
        <authorList>
            <person name="de Groot N.N."/>
        </authorList>
    </citation>
    <scope>NUCLEOTIDE SEQUENCE [LARGE SCALE GENOMIC DNA]</scope>
    <source>
        <strain evidence="2">CCBAU85039</strain>
    </source>
</reference>
<dbReference type="Proteomes" id="UP000198939">
    <property type="component" value="Unassembled WGS sequence"/>
</dbReference>
<keyword evidence="5" id="KW-1185">Reference proteome</keyword>
<reference evidence="4" key="1">
    <citation type="submission" date="2016-10" db="EMBL/GenBank/DDBJ databases">
        <authorList>
            <person name="Wibberg D."/>
        </authorList>
    </citation>
    <scope>NUCLEOTIDE SEQUENCE [LARGE SCALE GENOMIC DNA]</scope>
</reference>
<dbReference type="EMBL" id="FOCV01000006">
    <property type="protein sequence ID" value="SEN67799.1"/>
    <property type="molecule type" value="Genomic_DNA"/>
</dbReference>
<evidence type="ECO:0000313" key="3">
    <source>
        <dbReference type="EMBL" id="SEN67799.1"/>
    </source>
</evidence>
<evidence type="ECO:0000313" key="2">
    <source>
        <dbReference type="EMBL" id="SEH71056.1"/>
    </source>
</evidence>
<dbReference type="STRING" id="501024.RTCCBAU85039_1917"/>